<protein>
    <submittedName>
        <fullName evidence="3">Tetratricopeptide TPR_2 repeat-containing protein</fullName>
    </submittedName>
</protein>
<organism evidence="3 4">
    <name type="scientific">Phormidium nigroviride PCC 7112</name>
    <dbReference type="NCBI Taxonomy" id="179408"/>
    <lineage>
        <taxon>Bacteria</taxon>
        <taxon>Bacillati</taxon>
        <taxon>Cyanobacteriota</taxon>
        <taxon>Cyanophyceae</taxon>
        <taxon>Oscillatoriophycideae</taxon>
        <taxon>Oscillatoriales</taxon>
        <taxon>Oscillatoriaceae</taxon>
        <taxon>Phormidium</taxon>
    </lineage>
</organism>
<proteinExistence type="predicted"/>
<dbReference type="Pfam" id="PF13432">
    <property type="entry name" value="TPR_16"/>
    <property type="match status" value="1"/>
</dbReference>
<gene>
    <name evidence="3" type="ORF">Osc7112_6229</name>
</gene>
<dbReference type="InterPro" id="IPR056413">
    <property type="entry name" value="TPR_CcmH_CycH"/>
</dbReference>
<dbReference type="eggNOG" id="COG0457">
    <property type="taxonomic scope" value="Bacteria"/>
</dbReference>
<feature type="repeat" description="TPR" evidence="1">
    <location>
        <begin position="141"/>
        <end position="174"/>
    </location>
</feature>
<sequence length="322" mass="35764">MSQEAISKLKNMSYYRRSRNLYIFFWGCTVPNRIPLISLLLALGLGAMPDPAACQALLPYTLQIDSAQLEQTALSLSEEAVQLARLQQYQLAVPRAELATQLAPKNAQTWTLLGSLYLQVEQLDKGIEALGQAQSLSPENPSIKFVLGEAYFRKANYEKAIEYLQAGLKLKPDTPGALFDLGNAFYKLKRFDQAIAQYEKAFALEKNLWPAINNIGLVKYEIGDVDSAIKRWEQAIGIDNKAAESMLALAVAFYTKGDKAKGLAMGEAALKLDKRYATVEYLKENLWGDRLIADTQKLLATPEMKAALDKIQDTPPPPQMSP</sequence>
<accession>K9VSC3</accession>
<dbReference type="InterPro" id="IPR011990">
    <property type="entry name" value="TPR-like_helical_dom_sf"/>
</dbReference>
<dbReference type="PROSITE" id="PS50005">
    <property type="entry name" value="TPR"/>
    <property type="match status" value="3"/>
</dbReference>
<name>K9VSC3_9CYAN</name>
<dbReference type="PANTHER" id="PTHR12558:SF13">
    <property type="entry name" value="CELL DIVISION CYCLE PROTEIN 27 HOMOLOG"/>
    <property type="match status" value="1"/>
</dbReference>
<feature type="repeat" description="TPR" evidence="1">
    <location>
        <begin position="107"/>
        <end position="140"/>
    </location>
</feature>
<evidence type="ECO:0000313" key="4">
    <source>
        <dbReference type="Proteomes" id="UP000010478"/>
    </source>
</evidence>
<dbReference type="InterPro" id="IPR019734">
    <property type="entry name" value="TPR_rpt"/>
</dbReference>
<dbReference type="HOGENOM" id="CLU_066014_0_0_3"/>
<dbReference type="STRING" id="179408.Osc7112_6229"/>
<evidence type="ECO:0000256" key="1">
    <source>
        <dbReference type="PROSITE-ProRule" id="PRU00339"/>
    </source>
</evidence>
<keyword evidence="4" id="KW-1185">Reference proteome</keyword>
<dbReference type="AlphaFoldDB" id="K9VSC3"/>
<dbReference type="SMART" id="SM00028">
    <property type="entry name" value="TPR"/>
    <property type="match status" value="6"/>
</dbReference>
<dbReference type="Proteomes" id="UP000010478">
    <property type="component" value="Chromosome"/>
</dbReference>
<dbReference type="Pfam" id="PF23914">
    <property type="entry name" value="TPR_CcmH_CycH"/>
    <property type="match status" value="1"/>
</dbReference>
<feature type="domain" description="Cytochrome c-type biogenesis protein H TPR" evidence="2">
    <location>
        <begin position="67"/>
        <end position="201"/>
    </location>
</feature>
<dbReference type="KEGG" id="oni:Osc7112_6229"/>
<dbReference type="SUPFAM" id="SSF48452">
    <property type="entry name" value="TPR-like"/>
    <property type="match status" value="1"/>
</dbReference>
<evidence type="ECO:0000313" key="3">
    <source>
        <dbReference type="EMBL" id="AFZ10407.1"/>
    </source>
</evidence>
<dbReference type="Gene3D" id="1.25.40.10">
    <property type="entry name" value="Tetratricopeptide repeat domain"/>
    <property type="match status" value="2"/>
</dbReference>
<keyword evidence="1" id="KW-0802">TPR repeat</keyword>
<dbReference type="EMBL" id="CP003614">
    <property type="protein sequence ID" value="AFZ10407.1"/>
    <property type="molecule type" value="Genomic_DNA"/>
</dbReference>
<feature type="repeat" description="TPR" evidence="1">
    <location>
        <begin position="175"/>
        <end position="208"/>
    </location>
</feature>
<evidence type="ECO:0000259" key="2">
    <source>
        <dbReference type="Pfam" id="PF23914"/>
    </source>
</evidence>
<dbReference type="PANTHER" id="PTHR12558">
    <property type="entry name" value="CELL DIVISION CYCLE 16,23,27"/>
    <property type="match status" value="1"/>
</dbReference>
<reference evidence="3 4" key="1">
    <citation type="submission" date="2012-05" db="EMBL/GenBank/DDBJ databases">
        <title>Finished chromosome of genome of Oscillatoria sp. PCC 7112.</title>
        <authorList>
            <consortium name="US DOE Joint Genome Institute"/>
            <person name="Gugger M."/>
            <person name="Coursin T."/>
            <person name="Rippka R."/>
            <person name="Tandeau De Marsac N."/>
            <person name="Huntemann M."/>
            <person name="Wei C.-L."/>
            <person name="Han J."/>
            <person name="Detter J.C."/>
            <person name="Han C."/>
            <person name="Tapia R."/>
            <person name="Davenport K."/>
            <person name="Daligault H."/>
            <person name="Erkkila T."/>
            <person name="Gu W."/>
            <person name="Munk A.C.C."/>
            <person name="Teshima H."/>
            <person name="Xu Y."/>
            <person name="Chain P."/>
            <person name="Chen A."/>
            <person name="Krypides N."/>
            <person name="Mavromatis K."/>
            <person name="Markowitz V."/>
            <person name="Szeto E."/>
            <person name="Ivanova N."/>
            <person name="Mikhailova N."/>
            <person name="Ovchinnikova G."/>
            <person name="Pagani I."/>
            <person name="Pati A."/>
            <person name="Goodwin L."/>
            <person name="Peters L."/>
            <person name="Pitluck S."/>
            <person name="Woyke T."/>
            <person name="Kerfeld C."/>
        </authorList>
    </citation>
    <scope>NUCLEOTIDE SEQUENCE [LARGE SCALE GENOMIC DNA]</scope>
    <source>
        <strain evidence="3 4">PCC 7112</strain>
    </source>
</reference>